<evidence type="ECO:0000256" key="2">
    <source>
        <dbReference type="ARBA" id="ARBA00022475"/>
    </source>
</evidence>
<comment type="subcellular location">
    <subcellularLocation>
        <location evidence="1">Cell membrane</location>
        <topology evidence="1">Multi-pass membrane protein</topology>
    </subcellularLocation>
</comment>
<evidence type="ECO:0000313" key="8">
    <source>
        <dbReference type="EMBL" id="MCD5316118.1"/>
    </source>
</evidence>
<dbReference type="Pfam" id="PF00482">
    <property type="entry name" value="T2SSF"/>
    <property type="match status" value="1"/>
</dbReference>
<keyword evidence="4 6" id="KW-1133">Transmembrane helix</keyword>
<evidence type="ECO:0000259" key="7">
    <source>
        <dbReference type="Pfam" id="PF00482"/>
    </source>
</evidence>
<dbReference type="RefSeq" id="WP_231448972.1">
    <property type="nucleotide sequence ID" value="NZ_JAJOMB010000027.1"/>
</dbReference>
<gene>
    <name evidence="8" type="ORF">LR394_35000</name>
</gene>
<keyword evidence="3 6" id="KW-0812">Transmembrane</keyword>
<proteinExistence type="predicted"/>
<name>A0A9X1NL10_9ACTN</name>
<evidence type="ECO:0000256" key="6">
    <source>
        <dbReference type="SAM" id="Phobius"/>
    </source>
</evidence>
<evidence type="ECO:0000256" key="1">
    <source>
        <dbReference type="ARBA" id="ARBA00004651"/>
    </source>
</evidence>
<protein>
    <submittedName>
        <fullName evidence="8">Type II secretion system F family protein</fullName>
    </submittedName>
</protein>
<feature type="transmembrane region" description="Helical" evidence="6">
    <location>
        <begin position="266"/>
        <end position="286"/>
    </location>
</feature>
<organism evidence="8 9">
    <name type="scientific">Kineosporia babensis</name>
    <dbReference type="NCBI Taxonomy" id="499548"/>
    <lineage>
        <taxon>Bacteria</taxon>
        <taxon>Bacillati</taxon>
        <taxon>Actinomycetota</taxon>
        <taxon>Actinomycetes</taxon>
        <taxon>Kineosporiales</taxon>
        <taxon>Kineosporiaceae</taxon>
        <taxon>Kineosporia</taxon>
    </lineage>
</organism>
<evidence type="ECO:0000256" key="3">
    <source>
        <dbReference type="ARBA" id="ARBA00022692"/>
    </source>
</evidence>
<dbReference type="Proteomes" id="UP001138997">
    <property type="component" value="Unassembled WGS sequence"/>
</dbReference>
<feature type="transmembrane region" description="Helical" evidence="6">
    <location>
        <begin position="71"/>
        <end position="88"/>
    </location>
</feature>
<feature type="transmembrane region" description="Helical" evidence="6">
    <location>
        <begin position="94"/>
        <end position="111"/>
    </location>
</feature>
<dbReference type="PANTHER" id="PTHR35007:SF3">
    <property type="entry name" value="POSSIBLE CONSERVED ALANINE RICH MEMBRANE PROTEIN"/>
    <property type="match status" value="1"/>
</dbReference>
<keyword evidence="2" id="KW-1003">Cell membrane</keyword>
<evidence type="ECO:0000256" key="5">
    <source>
        <dbReference type="ARBA" id="ARBA00023136"/>
    </source>
</evidence>
<reference evidence="8" key="1">
    <citation type="submission" date="2021-11" db="EMBL/GenBank/DDBJ databases">
        <title>Streptomyces corallinus and Kineosporia corallina sp. nov., two new coral-derived marine actinobacteria.</title>
        <authorList>
            <person name="Buangrab K."/>
            <person name="Sutthacheep M."/>
            <person name="Yeemin T."/>
            <person name="Harunari E."/>
            <person name="Igarashi Y."/>
            <person name="Sripreechasak P."/>
            <person name="Kanchanasin P."/>
            <person name="Tanasupawat S."/>
            <person name="Phongsopitanun W."/>
        </authorList>
    </citation>
    <scope>NUCLEOTIDE SEQUENCE</scope>
    <source>
        <strain evidence="8">JCM 31032</strain>
    </source>
</reference>
<sequence length="334" mass="35786">MEEDRIAEDREVTLGWMFLLSFLVAVAAVTALYMLVLELRGEVRPVSPQEDQKGRTSSGAVGRLARIPVGWWARIALAFAVAGLVAWVTRWPVAVGACAVMVLSWPAFTAGRRAERQEIEVLEAVVVWTQGLRDTVSGGASLEQAIGVSVDQAPPALQEGLDRVRGRLMVREPLDAALAPLQDVPGADFVTAALTLAARRRGDRLPDVLSGIVDTCSQEVAQRRQILAARAGIHRSVQIIIGVTLAILTWMATVGAAYMAPYDSASGQGVLALAIGVIAIGFFWLARLDTTVSGPRFFTPSLSSGETRIVTGLARPQVLDLASGGRRREEPSWG</sequence>
<dbReference type="GO" id="GO:0005886">
    <property type="term" value="C:plasma membrane"/>
    <property type="evidence" value="ECO:0007669"/>
    <property type="project" value="UniProtKB-SubCell"/>
</dbReference>
<evidence type="ECO:0000313" key="9">
    <source>
        <dbReference type="Proteomes" id="UP001138997"/>
    </source>
</evidence>
<feature type="transmembrane region" description="Helical" evidence="6">
    <location>
        <begin position="239"/>
        <end position="260"/>
    </location>
</feature>
<evidence type="ECO:0000256" key="4">
    <source>
        <dbReference type="ARBA" id="ARBA00022989"/>
    </source>
</evidence>
<dbReference type="EMBL" id="JAJOMB010000027">
    <property type="protein sequence ID" value="MCD5316118.1"/>
    <property type="molecule type" value="Genomic_DNA"/>
</dbReference>
<feature type="transmembrane region" description="Helical" evidence="6">
    <location>
        <begin position="14"/>
        <end position="36"/>
    </location>
</feature>
<accession>A0A9X1NL10</accession>
<feature type="domain" description="Type II secretion system protein GspF" evidence="7">
    <location>
        <begin position="133"/>
        <end position="251"/>
    </location>
</feature>
<keyword evidence="9" id="KW-1185">Reference proteome</keyword>
<dbReference type="InterPro" id="IPR018076">
    <property type="entry name" value="T2SS_GspF_dom"/>
</dbReference>
<comment type="caution">
    <text evidence="8">The sequence shown here is derived from an EMBL/GenBank/DDBJ whole genome shotgun (WGS) entry which is preliminary data.</text>
</comment>
<keyword evidence="5 6" id="KW-0472">Membrane</keyword>
<dbReference type="AlphaFoldDB" id="A0A9X1NL10"/>
<dbReference type="PANTHER" id="PTHR35007">
    <property type="entry name" value="INTEGRAL MEMBRANE PROTEIN-RELATED"/>
    <property type="match status" value="1"/>
</dbReference>